<evidence type="ECO:0000313" key="3">
    <source>
        <dbReference type="Proteomes" id="UP001295463"/>
    </source>
</evidence>
<dbReference type="Gene3D" id="2.30.30.40">
    <property type="entry name" value="SH3 Domains"/>
    <property type="match status" value="1"/>
</dbReference>
<dbReference type="Proteomes" id="UP001295463">
    <property type="component" value="Chromosome"/>
</dbReference>
<dbReference type="PANTHER" id="PTHR22617">
    <property type="entry name" value="CHEMOTAXIS SENSOR HISTIDINE KINASE-RELATED"/>
    <property type="match status" value="1"/>
</dbReference>
<accession>A0ABM9D7N9</accession>
<feature type="domain" description="CheW-like" evidence="1">
    <location>
        <begin position="110"/>
        <end position="250"/>
    </location>
</feature>
<dbReference type="PANTHER" id="PTHR22617:SF23">
    <property type="entry name" value="CHEMOTAXIS PROTEIN CHEW"/>
    <property type="match status" value="1"/>
</dbReference>
<dbReference type="SUPFAM" id="SSF50341">
    <property type="entry name" value="CheW-like"/>
    <property type="match status" value="1"/>
</dbReference>
<evidence type="ECO:0000313" key="2">
    <source>
        <dbReference type="EMBL" id="CAH2031176.1"/>
    </source>
</evidence>
<protein>
    <submittedName>
        <fullName evidence="2">Purine-binding chemotaxis protein CheW</fullName>
    </submittedName>
</protein>
<dbReference type="RefSeq" id="WP_305732014.1">
    <property type="nucleotide sequence ID" value="NZ_OW150024.1"/>
</dbReference>
<reference evidence="2 3" key="1">
    <citation type="submission" date="2022-03" db="EMBL/GenBank/DDBJ databases">
        <authorList>
            <person name="Koch H."/>
        </authorList>
    </citation>
    <scope>NUCLEOTIDE SEQUENCE [LARGE SCALE GENOMIC DNA]</scope>
    <source>
        <strain evidence="2 3">G1</strain>
    </source>
</reference>
<dbReference type="SMART" id="SM00260">
    <property type="entry name" value="CheW"/>
    <property type="match status" value="1"/>
</dbReference>
<dbReference type="EMBL" id="OW150024">
    <property type="protein sequence ID" value="CAH2031176.1"/>
    <property type="molecule type" value="Genomic_DNA"/>
</dbReference>
<gene>
    <name evidence="2" type="ORF">GEAMG1_1346</name>
</gene>
<name>A0ABM9D7N9_9BACT</name>
<evidence type="ECO:0000259" key="1">
    <source>
        <dbReference type="PROSITE" id="PS50851"/>
    </source>
</evidence>
<keyword evidence="3" id="KW-1185">Reference proteome</keyword>
<dbReference type="CDD" id="cd00732">
    <property type="entry name" value="CheW"/>
    <property type="match status" value="1"/>
</dbReference>
<dbReference type="InterPro" id="IPR002545">
    <property type="entry name" value="CheW-lke_dom"/>
</dbReference>
<sequence>MELAKIRNKALLAEQAAAESRSITAEALFPELPAETAATGVSLVPDASVPAAAAEHPEPALEPLRFNAPQRRFDPLAVILAGRVAASSLSVGTQADEPVVPTEEAIDERFEEFLCFTLGDEEYGVNIMEIKEIIKPRELTEVPRTPVFVDGVLSLRGVIVPVLAMRRRLEMTPARDRSQERIVIVRHGDGLTGLRVDRVTGVVRIAERCREAAPGVLEGTAREFVAGIGRSDGRMIIILDVASIIDFSFGEVQDHGSRSN</sequence>
<organism evidence="2 3">
    <name type="scientific">Trichlorobacter ammonificans</name>
    <dbReference type="NCBI Taxonomy" id="2916410"/>
    <lineage>
        <taxon>Bacteria</taxon>
        <taxon>Pseudomonadati</taxon>
        <taxon>Thermodesulfobacteriota</taxon>
        <taxon>Desulfuromonadia</taxon>
        <taxon>Geobacterales</taxon>
        <taxon>Geobacteraceae</taxon>
        <taxon>Trichlorobacter</taxon>
    </lineage>
</organism>
<dbReference type="InterPro" id="IPR036061">
    <property type="entry name" value="CheW-like_dom_sf"/>
</dbReference>
<dbReference type="Gene3D" id="2.40.50.180">
    <property type="entry name" value="CheA-289, Domain 4"/>
    <property type="match status" value="1"/>
</dbReference>
<dbReference type="InterPro" id="IPR039315">
    <property type="entry name" value="CheW"/>
</dbReference>
<proteinExistence type="predicted"/>
<dbReference type="Pfam" id="PF01584">
    <property type="entry name" value="CheW"/>
    <property type="match status" value="1"/>
</dbReference>
<dbReference type="PROSITE" id="PS50851">
    <property type="entry name" value="CHEW"/>
    <property type="match status" value="1"/>
</dbReference>